<keyword evidence="2" id="KW-1185">Reference proteome</keyword>
<gene>
    <name evidence="1" type="ORF">ElyMa_003634800</name>
</gene>
<comment type="caution">
    <text evidence="1">The sequence shown here is derived from an EMBL/GenBank/DDBJ whole genome shotgun (WGS) entry which is preliminary data.</text>
</comment>
<accession>A0AAV4EUY7</accession>
<sequence length="105" mass="11560">MCLSNSSSPPAKPSHKTLSGDCELQYFQGPNLLIADTLSRAVGTDSSHRIADLQINSIFTIPDMMLTTIRNAVNDDQTLQTLQRYIIDGWPPNKLSIPALLECTE</sequence>
<organism evidence="1 2">
    <name type="scientific">Elysia marginata</name>
    <dbReference type="NCBI Taxonomy" id="1093978"/>
    <lineage>
        <taxon>Eukaryota</taxon>
        <taxon>Metazoa</taxon>
        <taxon>Spiralia</taxon>
        <taxon>Lophotrochozoa</taxon>
        <taxon>Mollusca</taxon>
        <taxon>Gastropoda</taxon>
        <taxon>Heterobranchia</taxon>
        <taxon>Euthyneura</taxon>
        <taxon>Panpulmonata</taxon>
        <taxon>Sacoglossa</taxon>
        <taxon>Placobranchoidea</taxon>
        <taxon>Plakobranchidae</taxon>
        <taxon>Elysia</taxon>
    </lineage>
</organism>
<evidence type="ECO:0000313" key="2">
    <source>
        <dbReference type="Proteomes" id="UP000762676"/>
    </source>
</evidence>
<dbReference type="AlphaFoldDB" id="A0AAV4EUY7"/>
<name>A0AAV4EUY7_9GAST</name>
<reference evidence="1 2" key="1">
    <citation type="journal article" date="2021" name="Elife">
        <title>Chloroplast acquisition without the gene transfer in kleptoplastic sea slugs, Plakobranchus ocellatus.</title>
        <authorList>
            <person name="Maeda T."/>
            <person name="Takahashi S."/>
            <person name="Yoshida T."/>
            <person name="Shimamura S."/>
            <person name="Takaki Y."/>
            <person name="Nagai Y."/>
            <person name="Toyoda A."/>
            <person name="Suzuki Y."/>
            <person name="Arimoto A."/>
            <person name="Ishii H."/>
            <person name="Satoh N."/>
            <person name="Nishiyama T."/>
            <person name="Hasebe M."/>
            <person name="Maruyama T."/>
            <person name="Minagawa J."/>
            <person name="Obokata J."/>
            <person name="Shigenobu S."/>
        </authorList>
    </citation>
    <scope>NUCLEOTIDE SEQUENCE [LARGE SCALE GENOMIC DNA]</scope>
</reference>
<protein>
    <submittedName>
        <fullName evidence="1">Uncharacterized protein</fullName>
    </submittedName>
</protein>
<evidence type="ECO:0000313" key="1">
    <source>
        <dbReference type="EMBL" id="GFR64576.1"/>
    </source>
</evidence>
<proteinExistence type="predicted"/>
<dbReference type="Proteomes" id="UP000762676">
    <property type="component" value="Unassembled WGS sequence"/>
</dbReference>
<dbReference type="EMBL" id="BMAT01007451">
    <property type="protein sequence ID" value="GFR64576.1"/>
    <property type="molecule type" value="Genomic_DNA"/>
</dbReference>